<feature type="transmembrane region" description="Helical" evidence="5">
    <location>
        <begin position="242"/>
        <end position="262"/>
    </location>
</feature>
<keyword evidence="1 5" id="KW-1003">Cell membrane</keyword>
<comment type="subcellular location">
    <subcellularLocation>
        <location evidence="5">Cell membrane</location>
        <topology evidence="5">Multi-pass membrane protein</topology>
    </subcellularLocation>
</comment>
<feature type="transmembrane region" description="Helical" evidence="5">
    <location>
        <begin position="92"/>
        <end position="112"/>
    </location>
</feature>
<accession>A0A1F7SJC6</accession>
<organism evidence="6 7">
    <name type="scientific">Candidatus Schekmanbacteria bacterium RIFCSPLOWO2_12_FULL_38_15</name>
    <dbReference type="NCBI Taxonomy" id="1817883"/>
    <lineage>
        <taxon>Bacteria</taxon>
        <taxon>Candidatus Schekmaniibacteriota</taxon>
    </lineage>
</organism>
<evidence type="ECO:0000256" key="1">
    <source>
        <dbReference type="ARBA" id="ARBA00022475"/>
    </source>
</evidence>
<gene>
    <name evidence="6" type="ORF">A3G31_07240</name>
</gene>
<feature type="transmembrane region" description="Helical" evidence="5">
    <location>
        <begin position="198"/>
        <end position="215"/>
    </location>
</feature>
<evidence type="ECO:0000256" key="4">
    <source>
        <dbReference type="ARBA" id="ARBA00023136"/>
    </source>
</evidence>
<dbReference type="AlphaFoldDB" id="A0A1F7SJC6"/>
<keyword evidence="4 5" id="KW-0472">Membrane</keyword>
<feature type="transmembrane region" description="Helical" evidence="5">
    <location>
        <begin position="50"/>
        <end position="72"/>
    </location>
</feature>
<dbReference type="PANTHER" id="PTHR39344">
    <property type="entry name" value="UPF0182 PROTEIN SLL1060"/>
    <property type="match status" value="1"/>
</dbReference>
<dbReference type="STRING" id="1817883.A3G31_07240"/>
<protein>
    <recommendedName>
        <fullName evidence="5">UPF0182 protein A3G31_07240</fullName>
    </recommendedName>
</protein>
<comment type="caution">
    <text evidence="5">Lacks conserved residue(s) required for the propagation of feature annotation.</text>
</comment>
<dbReference type="EMBL" id="MGDI01000025">
    <property type="protein sequence ID" value="OGL53297.1"/>
    <property type="molecule type" value="Genomic_DNA"/>
</dbReference>
<comment type="caution">
    <text evidence="6">The sequence shown here is derived from an EMBL/GenBank/DDBJ whole genome shotgun (WGS) entry which is preliminary data.</text>
</comment>
<dbReference type="InterPro" id="IPR005372">
    <property type="entry name" value="UPF0182"/>
</dbReference>
<dbReference type="PANTHER" id="PTHR39344:SF1">
    <property type="entry name" value="UPF0182 PROTEIN SLL1060"/>
    <property type="match status" value="1"/>
</dbReference>
<reference evidence="6 7" key="1">
    <citation type="journal article" date="2016" name="Nat. Commun.">
        <title>Thousands of microbial genomes shed light on interconnected biogeochemical processes in an aquifer system.</title>
        <authorList>
            <person name="Anantharaman K."/>
            <person name="Brown C.T."/>
            <person name="Hug L.A."/>
            <person name="Sharon I."/>
            <person name="Castelle C.J."/>
            <person name="Probst A.J."/>
            <person name="Thomas B.C."/>
            <person name="Singh A."/>
            <person name="Wilkins M.J."/>
            <person name="Karaoz U."/>
            <person name="Brodie E.L."/>
            <person name="Williams K.H."/>
            <person name="Hubbard S.S."/>
            <person name="Banfield J.F."/>
        </authorList>
    </citation>
    <scope>NUCLEOTIDE SEQUENCE [LARGE SCALE GENOMIC DNA]</scope>
</reference>
<dbReference type="Proteomes" id="UP000178082">
    <property type="component" value="Unassembled WGS sequence"/>
</dbReference>
<name>A0A1F7SJC6_9BACT</name>
<evidence type="ECO:0000313" key="6">
    <source>
        <dbReference type="EMBL" id="OGL53297.1"/>
    </source>
</evidence>
<keyword evidence="3 5" id="KW-1133">Transmembrane helix</keyword>
<proteinExistence type="inferred from homology"/>
<feature type="transmembrane region" description="Helical" evidence="5">
    <location>
        <begin position="155"/>
        <end position="177"/>
    </location>
</feature>
<dbReference type="HAMAP" id="MF_01600">
    <property type="entry name" value="UPF0182"/>
    <property type="match status" value="1"/>
</dbReference>
<sequence length="898" mass="103135">MKLLIIFFLLIAVIIPLFGNAIILTTDWLWFKEINFENIFITSLLAKVKVGSLVTILFITVVFINIYIAMNLGKRKTPLVYYDIIEIPQVEAYRSTVDTAVLTLTAIVGYILSGWGSSQWENYLKFFNSTAFSVNDPLFSMDIGFYVFKLPFYRFLYQFSFLTLIFSLIAITVIYIFHKKMWFVPKGIKFSDSARIHCLVLGALIFLLMAFKYRINAYDLLYSGRGIVFGASYTDIKAELPVLYLMMGLSIIVAATFLLNIFVNSYKMIIGVIVLMLAVGFIGGKVYPALIQKFEVAPNEISKEKPYINFGVEFTRKAYKIDHVEEKNFPASDRLTIEDINNNDLTIRNIRLWDGAPLLSTYAQLQEIRTYYDFVGLDNDRYSVNGEYRQVMLSPRELSYQNLPSRSWINEHLTYTHGYGLCMGPVNQITKEGLPEFMIKDIPPVSTANIKVTRPEIYYGEIGNKYCFVNTGSKEFDYPSGDKNIYTVYKGSGGVRIDGFLKKVLFAVRFGEIKMLFSGDISENSRIMYYRSVLDRVNNAAPFIRWSSDPYLVISEEGRLFWIIDGYTTTSEYPYSEKTLGIGNYIRNSVKAVINAYDGKIDFYISDEEDPLIKTYGKIFPGVFKKLEQMPEDLKSHIRYPQEFFSIQAEKYATFHMTDPQVFYNKEDVWKIPRNTKSGSDQEMEPYYTIMKLASEGTEEEFILMVPFTPSKKNNMISWMAARCDQPNYGKLIVYNFPKQKLVYGPQQIESRIDQDPEISKQLTLWNQGGSTVIRGSLLVIPIEQSLIYVQPLYLSATQSGGLPELKRVIIAFGNQIVMEENLENGIERIFGEGVKKGEVREEIKPEVKVKELSSNTLINNAISHYEKAVKFQRDGNWTGYGEELKELEKALKEMRGK</sequence>
<dbReference type="GO" id="GO:0005576">
    <property type="term" value="C:extracellular region"/>
    <property type="evidence" value="ECO:0007669"/>
    <property type="project" value="TreeGrafter"/>
</dbReference>
<feature type="transmembrane region" description="Helical" evidence="5">
    <location>
        <begin position="269"/>
        <end position="290"/>
    </location>
</feature>
<dbReference type="GO" id="GO:0005886">
    <property type="term" value="C:plasma membrane"/>
    <property type="evidence" value="ECO:0007669"/>
    <property type="project" value="UniProtKB-SubCell"/>
</dbReference>
<evidence type="ECO:0000256" key="2">
    <source>
        <dbReference type="ARBA" id="ARBA00022692"/>
    </source>
</evidence>
<dbReference type="Pfam" id="PF03699">
    <property type="entry name" value="UPF0182"/>
    <property type="match status" value="1"/>
</dbReference>
<keyword evidence="2 5" id="KW-0812">Transmembrane</keyword>
<comment type="similarity">
    <text evidence="5">Belongs to the UPF0182 family.</text>
</comment>
<evidence type="ECO:0000313" key="7">
    <source>
        <dbReference type="Proteomes" id="UP000178082"/>
    </source>
</evidence>
<evidence type="ECO:0000256" key="3">
    <source>
        <dbReference type="ARBA" id="ARBA00022989"/>
    </source>
</evidence>
<evidence type="ECO:0000256" key="5">
    <source>
        <dbReference type="HAMAP-Rule" id="MF_01600"/>
    </source>
</evidence>